<reference evidence="2" key="3">
    <citation type="journal article" date="2013" name="Nucleic Acids Res.">
        <title>The genome of Anopheles darlingi, the main neotropical malaria vector.</title>
        <authorList>
            <person name="Marinotti O."/>
            <person name="Cerqueira G.C."/>
            <person name="de Almeida L.G."/>
            <person name="Ferro M.I."/>
            <person name="Loreto E.L."/>
            <person name="Zaha A."/>
            <person name="Teixeira S.M."/>
            <person name="Wespiser A.R."/>
            <person name="Almeida E Silva A."/>
            <person name="Schlindwein A.D."/>
            <person name="Pacheco A.C."/>
            <person name="Silva A.L."/>
            <person name="Graveley B.R."/>
            <person name="Walenz B.P."/>
            <person name="Lima Bde A."/>
            <person name="Ribeiro C.A."/>
            <person name="Nunes-Silva C.G."/>
            <person name="de Carvalho C.R."/>
            <person name="Soares C.M."/>
            <person name="de Menezes C.B."/>
            <person name="Matiolli C."/>
            <person name="Caffrey D."/>
            <person name="Araujo D.A."/>
            <person name="de Oliveira D.M."/>
            <person name="Golenbock D."/>
            <person name="Grisard E.C."/>
            <person name="Fantinatti-Garboggini F."/>
            <person name="de Carvalho F.M."/>
            <person name="Barcellos F.G."/>
            <person name="Prosdocimi F."/>
            <person name="May G."/>
            <person name="Azevedo Junior G.M."/>
            <person name="Guimaraes G.M."/>
            <person name="Goldman G.H."/>
            <person name="Padilha I.Q."/>
            <person name="Batista Jda S."/>
            <person name="Ferro J.A."/>
            <person name="Ribeiro J.M."/>
            <person name="Fietto J.L."/>
            <person name="Dabbas K.M."/>
            <person name="Cerdeira L."/>
            <person name="Agnez-Lima L.F."/>
            <person name="Brocchi M."/>
            <person name="de Carvalho M.O."/>
            <person name="Teixeira Mde M."/>
            <person name="Diniz Maia Mde M."/>
            <person name="Goldman M.H."/>
            <person name="Cruz Schneider M.P."/>
            <person name="Felipe M.S."/>
            <person name="Hungria M."/>
            <person name="Nicolas M.F."/>
            <person name="Pereira M."/>
            <person name="Montes M.A."/>
            <person name="Cantao M.E."/>
            <person name="Vincentz M."/>
            <person name="Rafael M.S."/>
            <person name="Silverman N."/>
            <person name="Stoco P.H."/>
            <person name="Souza R.C."/>
            <person name="Vicentini R."/>
            <person name="Gazzinelli R.T."/>
            <person name="Neves Rde O."/>
            <person name="Silva R."/>
            <person name="Astolfi-Filho S."/>
            <person name="Maciel T.E."/>
            <person name="Urmenyi T.P."/>
            <person name="Tadei W.P."/>
            <person name="Camargo E.P."/>
            <person name="de Vasconcelos A.T."/>
        </authorList>
    </citation>
    <scope>NUCLEOTIDE SEQUENCE</scope>
</reference>
<proteinExistence type="predicted"/>
<organism evidence="2">
    <name type="scientific">Anopheles darlingi</name>
    <name type="common">Mosquito</name>
    <dbReference type="NCBI Taxonomy" id="43151"/>
    <lineage>
        <taxon>Eukaryota</taxon>
        <taxon>Metazoa</taxon>
        <taxon>Ecdysozoa</taxon>
        <taxon>Arthropoda</taxon>
        <taxon>Hexapoda</taxon>
        <taxon>Insecta</taxon>
        <taxon>Pterygota</taxon>
        <taxon>Neoptera</taxon>
        <taxon>Endopterygota</taxon>
        <taxon>Diptera</taxon>
        <taxon>Nematocera</taxon>
        <taxon>Culicoidea</taxon>
        <taxon>Culicidae</taxon>
        <taxon>Anophelinae</taxon>
        <taxon>Anopheles</taxon>
    </lineage>
</organism>
<protein>
    <submittedName>
        <fullName evidence="2 3">Uncharacterized protein</fullName>
    </submittedName>
</protein>
<evidence type="ECO:0000256" key="1">
    <source>
        <dbReference type="SAM" id="MobiDB-lite"/>
    </source>
</evidence>
<reference evidence="2 4" key="1">
    <citation type="journal article" date="2010" name="BMC Genomics">
        <title>Combination of measures distinguishes pre-miRNAs from other stem-loops in the genome of the newly sequenced Anopheles darlingi.</title>
        <authorList>
            <person name="Mendes N.D."/>
            <person name="Freitas A.T."/>
            <person name="Vasconcelos A.T."/>
            <person name="Sagot M.F."/>
        </authorList>
    </citation>
    <scope>NUCLEOTIDE SEQUENCE</scope>
</reference>
<dbReference type="EnsemblMetazoa" id="ADAC010617-RA">
    <property type="protein sequence ID" value="ADAC010617-PA"/>
    <property type="gene ID" value="ADAC010617"/>
</dbReference>
<dbReference type="Proteomes" id="UP000000673">
    <property type="component" value="Unassembled WGS sequence"/>
</dbReference>
<evidence type="ECO:0000313" key="3">
    <source>
        <dbReference type="EnsemblMetazoa" id="ADAC010617-PA"/>
    </source>
</evidence>
<dbReference type="AlphaFoldDB" id="W5J3A8"/>
<sequence length="149" mass="15528">MPTMSSSWIENQLPSPVSVRKSPKVRDDPGGGGITKSPEEAFGNLSNQSNVSGGKPSVPRRIGDIFRNRLKLAGAAALRSFSTSLPQECNMRSDVESSVEVVPSPRTPKHGSKVKPRDFTSLDAVVIDERPGGRTSTLIGSAGGGGGAA</sequence>
<evidence type="ECO:0000313" key="4">
    <source>
        <dbReference type="Proteomes" id="UP000000673"/>
    </source>
</evidence>
<dbReference type="VEuPathDB" id="VectorBase:ADAC010617"/>
<reference evidence="2" key="2">
    <citation type="submission" date="2010-05" db="EMBL/GenBank/DDBJ databases">
        <authorList>
            <person name="Almeida L.G."/>
            <person name="Nicolas M.F."/>
            <person name="Souza R.C."/>
            <person name="Vasconcelos A.T.R."/>
        </authorList>
    </citation>
    <scope>NUCLEOTIDE SEQUENCE</scope>
</reference>
<feature type="compositionally biased region" description="Polar residues" evidence="1">
    <location>
        <begin position="1"/>
        <end position="15"/>
    </location>
</feature>
<dbReference type="eggNOG" id="ENOG502TDF0">
    <property type="taxonomic scope" value="Eukaryota"/>
</dbReference>
<feature type="region of interest" description="Disordered" evidence="1">
    <location>
        <begin position="96"/>
        <end position="117"/>
    </location>
</feature>
<dbReference type="VEuPathDB" id="VectorBase:ADAR2_011052"/>
<keyword evidence="4" id="KW-1185">Reference proteome</keyword>
<accession>W5J3A8</accession>
<name>W5J3A8_ANODA</name>
<gene>
    <name evidence="2" type="ORF">AND_010617</name>
</gene>
<dbReference type="EMBL" id="ADMH02002207">
    <property type="protein sequence ID" value="ETN57808.1"/>
    <property type="molecule type" value="Genomic_DNA"/>
</dbReference>
<evidence type="ECO:0000313" key="2">
    <source>
        <dbReference type="EMBL" id="ETN57808.1"/>
    </source>
</evidence>
<feature type="region of interest" description="Disordered" evidence="1">
    <location>
        <begin position="1"/>
        <end position="59"/>
    </location>
</feature>
<dbReference type="HOGENOM" id="CLU_1751215_0_0_1"/>
<reference evidence="3" key="4">
    <citation type="submission" date="2015-06" db="UniProtKB">
        <authorList>
            <consortium name="EnsemblMetazoa"/>
        </authorList>
    </citation>
    <scope>IDENTIFICATION</scope>
</reference>
<dbReference type="OMA" id="ESFPQEC"/>